<gene>
    <name evidence="3" type="ORF">CBOVIS_LOCUS899</name>
</gene>
<evidence type="ECO:0000256" key="2">
    <source>
        <dbReference type="SAM" id="SignalP"/>
    </source>
</evidence>
<feature type="chain" id="PRO_5035850323" evidence="2">
    <location>
        <begin position="16"/>
        <end position="150"/>
    </location>
</feature>
<protein>
    <submittedName>
        <fullName evidence="3">Uncharacterized protein</fullName>
    </submittedName>
</protein>
<feature type="region of interest" description="Disordered" evidence="1">
    <location>
        <begin position="115"/>
        <end position="134"/>
    </location>
</feature>
<dbReference type="Proteomes" id="UP000494206">
    <property type="component" value="Unassembled WGS sequence"/>
</dbReference>
<keyword evidence="2" id="KW-0732">Signal</keyword>
<name>A0A8S1EIM1_9PELO</name>
<evidence type="ECO:0000313" key="4">
    <source>
        <dbReference type="Proteomes" id="UP000494206"/>
    </source>
</evidence>
<feature type="signal peptide" evidence="2">
    <location>
        <begin position="1"/>
        <end position="15"/>
    </location>
</feature>
<evidence type="ECO:0000256" key="1">
    <source>
        <dbReference type="SAM" id="MobiDB-lite"/>
    </source>
</evidence>
<dbReference type="EMBL" id="CADEPM010000001">
    <property type="protein sequence ID" value="CAB3397502.1"/>
    <property type="molecule type" value="Genomic_DNA"/>
</dbReference>
<reference evidence="3 4" key="1">
    <citation type="submission" date="2020-04" db="EMBL/GenBank/DDBJ databases">
        <authorList>
            <person name="Laetsch R D."/>
            <person name="Stevens L."/>
            <person name="Kumar S."/>
            <person name="Blaxter L. M."/>
        </authorList>
    </citation>
    <scope>NUCLEOTIDE SEQUENCE [LARGE SCALE GENOMIC DNA]</scope>
</reference>
<dbReference type="AlphaFoldDB" id="A0A8S1EIM1"/>
<sequence>MMSLIFFALIVSSFAQYQPPSQQVVNGPKYQQPIFYQPPSHNQQYMLPYFIRPSHPYSFNQLPYTGVNTIGSPYQMYDLVVRPQPKQMPKPSYQQINPFLANLPQANNVYGAPVESQGANSVYGAPSGEKSSQAIEDTWEALEASLNDDL</sequence>
<evidence type="ECO:0000313" key="3">
    <source>
        <dbReference type="EMBL" id="CAB3397502.1"/>
    </source>
</evidence>
<proteinExistence type="predicted"/>
<organism evidence="3 4">
    <name type="scientific">Caenorhabditis bovis</name>
    <dbReference type="NCBI Taxonomy" id="2654633"/>
    <lineage>
        <taxon>Eukaryota</taxon>
        <taxon>Metazoa</taxon>
        <taxon>Ecdysozoa</taxon>
        <taxon>Nematoda</taxon>
        <taxon>Chromadorea</taxon>
        <taxon>Rhabditida</taxon>
        <taxon>Rhabditina</taxon>
        <taxon>Rhabditomorpha</taxon>
        <taxon>Rhabditoidea</taxon>
        <taxon>Rhabditidae</taxon>
        <taxon>Peloderinae</taxon>
        <taxon>Caenorhabditis</taxon>
    </lineage>
</organism>
<comment type="caution">
    <text evidence="3">The sequence shown here is derived from an EMBL/GenBank/DDBJ whole genome shotgun (WGS) entry which is preliminary data.</text>
</comment>
<accession>A0A8S1EIM1</accession>
<keyword evidence="4" id="KW-1185">Reference proteome</keyword>